<feature type="binding site" evidence="9">
    <location>
        <begin position="30"/>
        <end position="37"/>
    </location>
    <ligand>
        <name>ATP</name>
        <dbReference type="ChEBI" id="CHEBI:30616"/>
    </ligand>
</feature>
<dbReference type="RefSeq" id="WP_186888689.1">
    <property type="nucleotide sequence ID" value="NZ_JACONZ010000005.1"/>
</dbReference>
<dbReference type="Pfam" id="PF13476">
    <property type="entry name" value="AAA_23"/>
    <property type="match status" value="1"/>
</dbReference>
<comment type="similarity">
    <text evidence="9 10">Belongs to the RecF family.</text>
</comment>
<dbReference type="PROSITE" id="PS00617">
    <property type="entry name" value="RECF_1"/>
    <property type="match status" value="1"/>
</dbReference>
<dbReference type="GO" id="GO:0005524">
    <property type="term" value="F:ATP binding"/>
    <property type="evidence" value="ECO:0007669"/>
    <property type="project" value="UniProtKB-UniRule"/>
</dbReference>
<dbReference type="GO" id="GO:0016887">
    <property type="term" value="F:ATP hydrolysis activity"/>
    <property type="evidence" value="ECO:0007669"/>
    <property type="project" value="InterPro"/>
</dbReference>
<keyword evidence="7 9" id="KW-0234">DNA repair</keyword>
<sequence>MILKEHAVRDYRNIEAASFRPGPQLTVICGKNGQGKTNLLESIWLLSGAKSFRGGKDAQLVRRGLPFAVVESRALSDGGEEKAYRLVIGGEGCAEAGVRPGRSAQLDGVDLGRATNLAGNFYAVVFAPTHLSLVKGSPEGRRRFVDAALCQLYPGYIAVYRRYIRALAQKNALLRDARRFEGLEELLDTFDAALAEAGGEMIRRRRDYLESLFAIASETYDSLSAGSENCSFFYEPSAADGGDLLQRIRAARPADLRAGCCTVGPHREDVGIRIGGEDARAFGSQGQQRSAALSLKLAEARQIALVTGSEPVMLLDDVLSELDGARREFLLGRIEGRQVLLTSCDAAAFHDTPGAIWEMEGGRLRQVQ</sequence>
<keyword evidence="4 9" id="KW-0227">DNA damage</keyword>
<evidence type="ECO:0000259" key="11">
    <source>
        <dbReference type="Pfam" id="PF13476"/>
    </source>
</evidence>
<comment type="subcellular location">
    <subcellularLocation>
        <location evidence="9 10">Cytoplasm</location>
    </subcellularLocation>
</comment>
<dbReference type="Gene3D" id="3.40.50.300">
    <property type="entry name" value="P-loop containing nucleotide triphosphate hydrolases"/>
    <property type="match status" value="1"/>
</dbReference>
<dbReference type="PANTHER" id="PTHR32182">
    <property type="entry name" value="DNA REPLICATION AND REPAIR PROTEIN RECF"/>
    <property type="match status" value="1"/>
</dbReference>
<reference evidence="12" key="1">
    <citation type="submission" date="2020-08" db="EMBL/GenBank/DDBJ databases">
        <title>Genome public.</title>
        <authorList>
            <person name="Liu C."/>
            <person name="Sun Q."/>
        </authorList>
    </citation>
    <scope>NUCLEOTIDE SEQUENCE</scope>
    <source>
        <strain evidence="12">BX8</strain>
    </source>
</reference>
<evidence type="ECO:0000256" key="2">
    <source>
        <dbReference type="ARBA" id="ARBA00022705"/>
    </source>
</evidence>
<dbReference type="InterPro" id="IPR042174">
    <property type="entry name" value="RecF_2"/>
</dbReference>
<evidence type="ECO:0000256" key="7">
    <source>
        <dbReference type="ARBA" id="ARBA00023204"/>
    </source>
</evidence>
<dbReference type="EMBL" id="JACONZ010000005">
    <property type="protein sequence ID" value="MBC5582325.1"/>
    <property type="molecule type" value="Genomic_DNA"/>
</dbReference>
<dbReference type="Gene3D" id="1.20.1050.90">
    <property type="entry name" value="RecF/RecN/SMC, N-terminal domain"/>
    <property type="match status" value="1"/>
</dbReference>
<dbReference type="InterPro" id="IPR018078">
    <property type="entry name" value="DNA-binding_RecF_CS"/>
</dbReference>
<dbReference type="GO" id="GO:0003697">
    <property type="term" value="F:single-stranded DNA binding"/>
    <property type="evidence" value="ECO:0007669"/>
    <property type="project" value="UniProtKB-UniRule"/>
</dbReference>
<dbReference type="GO" id="GO:0006260">
    <property type="term" value="P:DNA replication"/>
    <property type="evidence" value="ECO:0007669"/>
    <property type="project" value="UniProtKB-UniRule"/>
</dbReference>
<evidence type="ECO:0000256" key="9">
    <source>
        <dbReference type="HAMAP-Rule" id="MF_00365"/>
    </source>
</evidence>
<accession>A0A923L1W2</accession>
<feature type="domain" description="Rad50/SbcC-type AAA" evidence="11">
    <location>
        <begin position="11"/>
        <end position="57"/>
    </location>
</feature>
<proteinExistence type="inferred from homology"/>
<keyword evidence="1 9" id="KW-0963">Cytoplasm</keyword>
<dbReference type="PANTHER" id="PTHR32182:SF0">
    <property type="entry name" value="DNA REPLICATION AND REPAIR PROTEIN RECF"/>
    <property type="match status" value="1"/>
</dbReference>
<name>A0A923L1W2_9FIRM</name>
<protein>
    <recommendedName>
        <fullName evidence="9 10">DNA replication and repair protein RecF</fullName>
    </recommendedName>
</protein>
<dbReference type="InterPro" id="IPR038729">
    <property type="entry name" value="Rad50/SbcC_AAA"/>
</dbReference>
<dbReference type="GO" id="GO:0005737">
    <property type="term" value="C:cytoplasm"/>
    <property type="evidence" value="ECO:0007669"/>
    <property type="project" value="UniProtKB-SubCell"/>
</dbReference>
<evidence type="ECO:0000313" key="13">
    <source>
        <dbReference type="Proteomes" id="UP000659630"/>
    </source>
</evidence>
<keyword evidence="3 9" id="KW-0547">Nucleotide-binding</keyword>
<keyword evidence="13" id="KW-1185">Reference proteome</keyword>
<keyword evidence="5 9" id="KW-0067">ATP-binding</keyword>
<evidence type="ECO:0000256" key="6">
    <source>
        <dbReference type="ARBA" id="ARBA00023125"/>
    </source>
</evidence>
<keyword evidence="8 9" id="KW-0742">SOS response</keyword>
<dbReference type="PROSITE" id="PS00618">
    <property type="entry name" value="RECF_2"/>
    <property type="match status" value="1"/>
</dbReference>
<organism evidence="12 13">
    <name type="scientific">Anaerofilum hominis</name>
    <dbReference type="NCBI Taxonomy" id="2763016"/>
    <lineage>
        <taxon>Bacteria</taxon>
        <taxon>Bacillati</taxon>
        <taxon>Bacillota</taxon>
        <taxon>Clostridia</taxon>
        <taxon>Eubacteriales</taxon>
        <taxon>Oscillospiraceae</taxon>
        <taxon>Anaerofilum</taxon>
    </lineage>
</organism>
<keyword evidence="6 9" id="KW-0238">DNA-binding</keyword>
<evidence type="ECO:0000256" key="4">
    <source>
        <dbReference type="ARBA" id="ARBA00022763"/>
    </source>
</evidence>
<dbReference type="GO" id="GO:0009432">
    <property type="term" value="P:SOS response"/>
    <property type="evidence" value="ECO:0007669"/>
    <property type="project" value="UniProtKB-UniRule"/>
</dbReference>
<dbReference type="InterPro" id="IPR027417">
    <property type="entry name" value="P-loop_NTPase"/>
</dbReference>
<gene>
    <name evidence="9" type="primary">recF</name>
    <name evidence="12" type="ORF">H8S23_12500</name>
</gene>
<dbReference type="InterPro" id="IPR001238">
    <property type="entry name" value="DNA-binding_RecF"/>
</dbReference>
<dbReference type="SUPFAM" id="SSF52540">
    <property type="entry name" value="P-loop containing nucleoside triphosphate hydrolases"/>
    <property type="match status" value="1"/>
</dbReference>
<dbReference type="GO" id="GO:0006302">
    <property type="term" value="P:double-strand break repair"/>
    <property type="evidence" value="ECO:0007669"/>
    <property type="project" value="InterPro"/>
</dbReference>
<evidence type="ECO:0000313" key="12">
    <source>
        <dbReference type="EMBL" id="MBC5582325.1"/>
    </source>
</evidence>
<dbReference type="Proteomes" id="UP000659630">
    <property type="component" value="Unassembled WGS sequence"/>
</dbReference>
<evidence type="ECO:0000256" key="5">
    <source>
        <dbReference type="ARBA" id="ARBA00022840"/>
    </source>
</evidence>
<dbReference type="GO" id="GO:0000731">
    <property type="term" value="P:DNA synthesis involved in DNA repair"/>
    <property type="evidence" value="ECO:0007669"/>
    <property type="project" value="TreeGrafter"/>
</dbReference>
<evidence type="ECO:0000256" key="8">
    <source>
        <dbReference type="ARBA" id="ARBA00023236"/>
    </source>
</evidence>
<dbReference type="NCBIfam" id="TIGR00611">
    <property type="entry name" value="recf"/>
    <property type="match status" value="1"/>
</dbReference>
<comment type="function">
    <text evidence="9 10">The RecF protein is involved in DNA metabolism; it is required for DNA replication and normal SOS inducibility. RecF binds preferentially to single-stranded, linear DNA. It also seems to bind ATP.</text>
</comment>
<evidence type="ECO:0000256" key="1">
    <source>
        <dbReference type="ARBA" id="ARBA00022490"/>
    </source>
</evidence>
<dbReference type="HAMAP" id="MF_00365">
    <property type="entry name" value="RecF"/>
    <property type="match status" value="1"/>
</dbReference>
<dbReference type="AlphaFoldDB" id="A0A923L1W2"/>
<evidence type="ECO:0000256" key="3">
    <source>
        <dbReference type="ARBA" id="ARBA00022741"/>
    </source>
</evidence>
<evidence type="ECO:0000256" key="10">
    <source>
        <dbReference type="RuleBase" id="RU000578"/>
    </source>
</evidence>
<keyword evidence="2 9" id="KW-0235">DNA replication</keyword>
<comment type="caution">
    <text evidence="12">The sequence shown here is derived from an EMBL/GenBank/DDBJ whole genome shotgun (WGS) entry which is preliminary data.</text>
</comment>